<sequence>MRGDFNSSSNEENEGQRIVVGIMNETHQSQTRNQKARWYLFQPSLPSRSRGRSSSIDG</sequence>
<evidence type="ECO:0000313" key="2">
    <source>
        <dbReference type="EMBL" id="PRQ20161.1"/>
    </source>
</evidence>
<evidence type="ECO:0000256" key="1">
    <source>
        <dbReference type="SAM" id="MobiDB-lite"/>
    </source>
</evidence>
<dbReference type="Proteomes" id="UP000238479">
    <property type="component" value="Chromosome 7"/>
</dbReference>
<dbReference type="EMBL" id="PDCK01000045">
    <property type="protein sequence ID" value="PRQ20161.1"/>
    <property type="molecule type" value="Genomic_DNA"/>
</dbReference>
<protein>
    <submittedName>
        <fullName evidence="2">Uncharacterized protein</fullName>
    </submittedName>
</protein>
<gene>
    <name evidence="2" type="ORF">RchiOBHm_Chr7g0225121</name>
</gene>
<reference evidence="2 3" key="1">
    <citation type="journal article" date="2018" name="Nat. Genet.">
        <title>The Rosa genome provides new insights in the design of modern roses.</title>
        <authorList>
            <person name="Bendahmane M."/>
        </authorList>
    </citation>
    <scope>NUCLEOTIDE SEQUENCE [LARGE SCALE GENOMIC DNA]</scope>
    <source>
        <strain evidence="3">cv. Old Blush</strain>
    </source>
</reference>
<keyword evidence="3" id="KW-1185">Reference proteome</keyword>
<dbReference type="AlphaFoldDB" id="A0A2P6PE04"/>
<name>A0A2P6PE04_ROSCH</name>
<comment type="caution">
    <text evidence="2">The sequence shown here is derived from an EMBL/GenBank/DDBJ whole genome shotgun (WGS) entry which is preliminary data.</text>
</comment>
<organism evidence="2 3">
    <name type="scientific">Rosa chinensis</name>
    <name type="common">China rose</name>
    <dbReference type="NCBI Taxonomy" id="74649"/>
    <lineage>
        <taxon>Eukaryota</taxon>
        <taxon>Viridiplantae</taxon>
        <taxon>Streptophyta</taxon>
        <taxon>Embryophyta</taxon>
        <taxon>Tracheophyta</taxon>
        <taxon>Spermatophyta</taxon>
        <taxon>Magnoliopsida</taxon>
        <taxon>eudicotyledons</taxon>
        <taxon>Gunneridae</taxon>
        <taxon>Pentapetalae</taxon>
        <taxon>rosids</taxon>
        <taxon>fabids</taxon>
        <taxon>Rosales</taxon>
        <taxon>Rosaceae</taxon>
        <taxon>Rosoideae</taxon>
        <taxon>Rosoideae incertae sedis</taxon>
        <taxon>Rosa</taxon>
    </lineage>
</organism>
<feature type="region of interest" description="Disordered" evidence="1">
    <location>
        <begin position="24"/>
        <end position="58"/>
    </location>
</feature>
<evidence type="ECO:0000313" key="3">
    <source>
        <dbReference type="Proteomes" id="UP000238479"/>
    </source>
</evidence>
<proteinExistence type="predicted"/>
<dbReference type="Gramene" id="PRQ20161">
    <property type="protein sequence ID" value="PRQ20161"/>
    <property type="gene ID" value="RchiOBHm_Chr7g0225121"/>
</dbReference>
<accession>A0A2P6PE04</accession>